<keyword evidence="1" id="KW-0472">Membrane</keyword>
<evidence type="ECO:0000256" key="1">
    <source>
        <dbReference type="SAM" id="Phobius"/>
    </source>
</evidence>
<accession>A0A1M4YAC7</accession>
<dbReference type="Proteomes" id="UP000184147">
    <property type="component" value="Unassembled WGS sequence"/>
</dbReference>
<name>A0A1M4YAC7_9FLAO</name>
<protein>
    <submittedName>
        <fullName evidence="2">Uncharacterized protein</fullName>
    </submittedName>
</protein>
<dbReference type="RefSeq" id="WP_073361733.1">
    <property type="nucleotide sequence ID" value="NZ_FQVQ01000003.1"/>
</dbReference>
<feature type="transmembrane region" description="Helical" evidence="1">
    <location>
        <begin position="25"/>
        <end position="43"/>
    </location>
</feature>
<keyword evidence="3" id="KW-1185">Reference proteome</keyword>
<evidence type="ECO:0000313" key="3">
    <source>
        <dbReference type="Proteomes" id="UP000184147"/>
    </source>
</evidence>
<dbReference type="EMBL" id="FQVQ01000003">
    <property type="protein sequence ID" value="SHF02599.1"/>
    <property type="molecule type" value="Genomic_DNA"/>
</dbReference>
<dbReference type="AlphaFoldDB" id="A0A1M4YAC7"/>
<feature type="transmembrane region" description="Helical" evidence="1">
    <location>
        <begin position="55"/>
        <end position="72"/>
    </location>
</feature>
<organism evidence="2 3">
    <name type="scientific">Flavobacterium fontis</name>
    <dbReference type="NCBI Taxonomy" id="1124188"/>
    <lineage>
        <taxon>Bacteria</taxon>
        <taxon>Pseudomonadati</taxon>
        <taxon>Bacteroidota</taxon>
        <taxon>Flavobacteriia</taxon>
        <taxon>Flavobacteriales</taxon>
        <taxon>Flavobacteriaceae</taxon>
        <taxon>Flavobacterium</taxon>
    </lineage>
</organism>
<evidence type="ECO:0000313" key="2">
    <source>
        <dbReference type="EMBL" id="SHF02599.1"/>
    </source>
</evidence>
<reference evidence="2 3" key="1">
    <citation type="submission" date="2016-11" db="EMBL/GenBank/DDBJ databases">
        <authorList>
            <person name="Jaros S."/>
            <person name="Januszkiewicz K."/>
            <person name="Wedrychowicz H."/>
        </authorList>
    </citation>
    <scope>NUCLEOTIDE SEQUENCE [LARGE SCALE GENOMIC DNA]</scope>
    <source>
        <strain evidence="2 3">DSM 25660</strain>
    </source>
</reference>
<keyword evidence="1" id="KW-0812">Transmembrane</keyword>
<gene>
    <name evidence="2" type="ORF">SAMN05444377_10330</name>
</gene>
<sequence length="74" mass="8568">MKTTQNNSNVNREKKTFFTLLRPQLRILGLIFLFIGATIQLGAKLMDKKIPEYTSLLFVVGFGLFLIHRWVAKK</sequence>
<keyword evidence="1" id="KW-1133">Transmembrane helix</keyword>
<dbReference type="STRING" id="1124188.SAMN05444377_10330"/>
<proteinExistence type="predicted"/>